<protein>
    <submittedName>
        <fullName evidence="3">Uncharacterized protein</fullName>
    </submittedName>
</protein>
<feature type="region of interest" description="Disordered" evidence="1">
    <location>
        <begin position="89"/>
        <end position="117"/>
    </location>
</feature>
<dbReference type="Proteomes" id="UP000292702">
    <property type="component" value="Unassembled WGS sequence"/>
</dbReference>
<keyword evidence="4" id="KW-1185">Reference proteome</keyword>
<dbReference type="EMBL" id="RWJN01000052">
    <property type="protein sequence ID" value="TCD69011.1"/>
    <property type="molecule type" value="Genomic_DNA"/>
</dbReference>
<evidence type="ECO:0000313" key="3">
    <source>
        <dbReference type="EMBL" id="TCD69011.1"/>
    </source>
</evidence>
<accession>A0A4R0RKJ7</accession>
<evidence type="ECO:0000256" key="1">
    <source>
        <dbReference type="SAM" id="MobiDB-lite"/>
    </source>
</evidence>
<evidence type="ECO:0000313" key="4">
    <source>
        <dbReference type="Proteomes" id="UP000292702"/>
    </source>
</evidence>
<keyword evidence="2" id="KW-0732">Signal</keyword>
<comment type="caution">
    <text evidence="3">The sequence shown here is derived from an EMBL/GenBank/DDBJ whole genome shotgun (WGS) entry which is preliminary data.</text>
</comment>
<feature type="signal peptide" evidence="2">
    <location>
        <begin position="1"/>
        <end position="21"/>
    </location>
</feature>
<proteinExistence type="predicted"/>
<feature type="chain" id="PRO_5020913057" evidence="2">
    <location>
        <begin position="22"/>
        <end position="156"/>
    </location>
</feature>
<reference evidence="3 4" key="1">
    <citation type="submission" date="2018-11" db="EMBL/GenBank/DDBJ databases">
        <title>Genome assembly of Steccherinum ochraceum LE-BIN_3174, the white-rot fungus of the Steccherinaceae family (The Residual Polyporoid clade, Polyporales, Basidiomycota).</title>
        <authorList>
            <person name="Fedorova T.V."/>
            <person name="Glazunova O.A."/>
            <person name="Landesman E.O."/>
            <person name="Moiseenko K.V."/>
            <person name="Psurtseva N.V."/>
            <person name="Savinova O.S."/>
            <person name="Shakhova N.V."/>
            <person name="Tyazhelova T.V."/>
            <person name="Vasina D.V."/>
        </authorList>
    </citation>
    <scope>NUCLEOTIDE SEQUENCE [LARGE SCALE GENOMIC DNA]</scope>
    <source>
        <strain evidence="3 4">LE-BIN_3174</strain>
    </source>
</reference>
<gene>
    <name evidence="3" type="ORF">EIP91_009233</name>
</gene>
<name>A0A4R0RKJ7_9APHY</name>
<dbReference type="OrthoDB" id="3286601at2759"/>
<evidence type="ECO:0000256" key="2">
    <source>
        <dbReference type="SAM" id="SignalP"/>
    </source>
</evidence>
<organism evidence="3 4">
    <name type="scientific">Steccherinum ochraceum</name>
    <dbReference type="NCBI Taxonomy" id="92696"/>
    <lineage>
        <taxon>Eukaryota</taxon>
        <taxon>Fungi</taxon>
        <taxon>Dikarya</taxon>
        <taxon>Basidiomycota</taxon>
        <taxon>Agaricomycotina</taxon>
        <taxon>Agaricomycetes</taxon>
        <taxon>Polyporales</taxon>
        <taxon>Steccherinaceae</taxon>
        <taxon>Steccherinum</taxon>
    </lineage>
</organism>
<dbReference type="AlphaFoldDB" id="A0A4R0RKJ7"/>
<sequence length="156" mass="16702">MASKTLFAFLPLLVLAVGTQAKECQPVTTYAELKSFNPAGQTMRVGPNGFYADASNGTCYVLSGAKEQNFKEQYPDLAEVYATALAAPTPNITERSDSEESSNSNSTEPLVANGQSRPGCGQACDPGTDSCLYPCRCLPNGHYCVDGECFTVYKCR</sequence>